<accession>A0A3P4AYA3</accession>
<keyword evidence="7" id="KW-1185">Reference proteome</keyword>
<dbReference type="RefSeq" id="WP_124077573.1">
    <property type="nucleotide sequence ID" value="NZ_UWPJ01000005.1"/>
</dbReference>
<dbReference type="InterPro" id="IPR036388">
    <property type="entry name" value="WH-like_DNA-bd_sf"/>
</dbReference>
<dbReference type="Pfam" id="PF00126">
    <property type="entry name" value="HTH_1"/>
    <property type="match status" value="1"/>
</dbReference>
<dbReference type="PROSITE" id="PS50931">
    <property type="entry name" value="HTH_LYSR"/>
    <property type="match status" value="1"/>
</dbReference>
<evidence type="ECO:0000256" key="1">
    <source>
        <dbReference type="ARBA" id="ARBA00009437"/>
    </source>
</evidence>
<evidence type="ECO:0000256" key="3">
    <source>
        <dbReference type="ARBA" id="ARBA00023125"/>
    </source>
</evidence>
<comment type="similarity">
    <text evidence="1">Belongs to the LysR transcriptional regulatory family.</text>
</comment>
<dbReference type="OrthoDB" id="8591238at2"/>
<dbReference type="GO" id="GO:0003700">
    <property type="term" value="F:DNA-binding transcription factor activity"/>
    <property type="evidence" value="ECO:0007669"/>
    <property type="project" value="InterPro"/>
</dbReference>
<gene>
    <name evidence="6" type="primary">gcvA_3</name>
    <name evidence="6" type="ORF">PIGHUM_00407</name>
</gene>
<dbReference type="CDD" id="cd08432">
    <property type="entry name" value="PBP2_GcdR_TrpI_HvrB_AmpR_like"/>
    <property type="match status" value="1"/>
</dbReference>
<dbReference type="Pfam" id="PF03466">
    <property type="entry name" value="LysR_substrate"/>
    <property type="match status" value="1"/>
</dbReference>
<evidence type="ECO:0000313" key="7">
    <source>
        <dbReference type="Proteomes" id="UP000277294"/>
    </source>
</evidence>
<dbReference type="InterPro" id="IPR058163">
    <property type="entry name" value="LysR-type_TF_proteobact-type"/>
</dbReference>
<dbReference type="Proteomes" id="UP000277294">
    <property type="component" value="Unassembled WGS sequence"/>
</dbReference>
<dbReference type="FunFam" id="1.10.10.10:FF:000038">
    <property type="entry name" value="Glycine cleavage system transcriptional activator"/>
    <property type="match status" value="1"/>
</dbReference>
<evidence type="ECO:0000256" key="4">
    <source>
        <dbReference type="ARBA" id="ARBA00023163"/>
    </source>
</evidence>
<sequence>MNKRILAPLNPLRAFEAAARLGGFTAAGEELSVTQVAISRQVRTLEDYLGVELFVRSARSIKLTKAGARLYPAISRAMDEIAVATAQVSKRGRTEMLAIQAYSTFAQCWLIRRLPDFHDAHPNVEVRLSSPPLDRSAAAEDVDASIHFGVPSGLNLAADFLAPIELMPVMSPALLARHGRNPPDLARLTLLHSLARPRDWSVWLDAAGVRSRDAYKGHRFESSAMAYEAAIQGVGVALGVRVLVESYLESGVLVAPFSYVHKMDGGYYLVREADRPMSRALRQFRQWLLARLA</sequence>
<dbReference type="FunFam" id="3.40.190.10:FF:000017">
    <property type="entry name" value="Glycine cleavage system transcriptional activator"/>
    <property type="match status" value="1"/>
</dbReference>
<dbReference type="InterPro" id="IPR005119">
    <property type="entry name" value="LysR_subst-bd"/>
</dbReference>
<evidence type="ECO:0000259" key="5">
    <source>
        <dbReference type="PROSITE" id="PS50931"/>
    </source>
</evidence>
<dbReference type="InterPro" id="IPR000847">
    <property type="entry name" value="LysR_HTH_N"/>
</dbReference>
<reference evidence="6 7" key="1">
    <citation type="submission" date="2018-10" db="EMBL/GenBank/DDBJ databases">
        <authorList>
            <person name="Criscuolo A."/>
        </authorList>
    </citation>
    <scope>NUCLEOTIDE SEQUENCE [LARGE SCALE GENOMIC DNA]</scope>
    <source>
        <strain evidence="6">DnA1</strain>
    </source>
</reference>
<dbReference type="SUPFAM" id="SSF53850">
    <property type="entry name" value="Periplasmic binding protein-like II"/>
    <property type="match status" value="1"/>
</dbReference>
<dbReference type="AlphaFoldDB" id="A0A3P4AYA3"/>
<dbReference type="PANTHER" id="PTHR30537">
    <property type="entry name" value="HTH-TYPE TRANSCRIPTIONAL REGULATOR"/>
    <property type="match status" value="1"/>
</dbReference>
<dbReference type="EMBL" id="UWPJ01000005">
    <property type="protein sequence ID" value="VCU68356.1"/>
    <property type="molecule type" value="Genomic_DNA"/>
</dbReference>
<dbReference type="InterPro" id="IPR036390">
    <property type="entry name" value="WH_DNA-bd_sf"/>
</dbReference>
<proteinExistence type="inferred from homology"/>
<feature type="domain" description="HTH lysR-type" evidence="5">
    <location>
        <begin position="12"/>
        <end position="64"/>
    </location>
</feature>
<keyword evidence="3" id="KW-0238">DNA-binding</keyword>
<name>A0A3P4AYA3_9BURK</name>
<dbReference type="SUPFAM" id="SSF46785">
    <property type="entry name" value="Winged helix' DNA-binding domain"/>
    <property type="match status" value="1"/>
</dbReference>
<keyword evidence="4" id="KW-0804">Transcription</keyword>
<dbReference type="Gene3D" id="3.40.190.10">
    <property type="entry name" value="Periplasmic binding protein-like II"/>
    <property type="match status" value="2"/>
</dbReference>
<organism evidence="6 7">
    <name type="scientific">Pigmentiphaga humi</name>
    <dbReference type="NCBI Taxonomy" id="2478468"/>
    <lineage>
        <taxon>Bacteria</taxon>
        <taxon>Pseudomonadati</taxon>
        <taxon>Pseudomonadota</taxon>
        <taxon>Betaproteobacteria</taxon>
        <taxon>Burkholderiales</taxon>
        <taxon>Alcaligenaceae</taxon>
        <taxon>Pigmentiphaga</taxon>
    </lineage>
</organism>
<keyword evidence="2" id="KW-0805">Transcription regulation</keyword>
<dbReference type="GO" id="GO:0006351">
    <property type="term" value="P:DNA-templated transcription"/>
    <property type="evidence" value="ECO:0007669"/>
    <property type="project" value="TreeGrafter"/>
</dbReference>
<dbReference type="Gene3D" id="1.10.10.10">
    <property type="entry name" value="Winged helix-like DNA-binding domain superfamily/Winged helix DNA-binding domain"/>
    <property type="match status" value="1"/>
</dbReference>
<evidence type="ECO:0000256" key="2">
    <source>
        <dbReference type="ARBA" id="ARBA00023015"/>
    </source>
</evidence>
<protein>
    <submittedName>
        <fullName evidence="6">Glycine cleavage system transcriptional activator</fullName>
    </submittedName>
</protein>
<dbReference type="PRINTS" id="PR00039">
    <property type="entry name" value="HTHLYSR"/>
</dbReference>
<dbReference type="GO" id="GO:0043565">
    <property type="term" value="F:sequence-specific DNA binding"/>
    <property type="evidence" value="ECO:0007669"/>
    <property type="project" value="TreeGrafter"/>
</dbReference>
<dbReference type="PANTHER" id="PTHR30537:SF74">
    <property type="entry name" value="HTH-TYPE TRANSCRIPTIONAL REGULATOR TRPI"/>
    <property type="match status" value="1"/>
</dbReference>
<evidence type="ECO:0000313" key="6">
    <source>
        <dbReference type="EMBL" id="VCU68356.1"/>
    </source>
</evidence>